<dbReference type="OrthoDB" id="5986643at2759"/>
<gene>
    <name evidence="1" type="ORF">OESDEN_21948</name>
</gene>
<dbReference type="Proteomes" id="UP000053660">
    <property type="component" value="Unassembled WGS sequence"/>
</dbReference>
<reference evidence="1 2" key="1">
    <citation type="submission" date="2014-03" db="EMBL/GenBank/DDBJ databases">
        <title>Draft genome of the hookworm Oesophagostomum dentatum.</title>
        <authorList>
            <person name="Mitreva M."/>
        </authorList>
    </citation>
    <scope>NUCLEOTIDE SEQUENCE [LARGE SCALE GENOMIC DNA]</scope>
    <source>
        <strain evidence="1 2">OD-Hann</strain>
    </source>
</reference>
<dbReference type="SUPFAM" id="SSF53098">
    <property type="entry name" value="Ribonuclease H-like"/>
    <property type="match status" value="1"/>
</dbReference>
<protein>
    <recommendedName>
        <fullName evidence="3">Integrase catalytic domain-containing protein</fullName>
    </recommendedName>
</protein>
<dbReference type="InterPro" id="IPR012337">
    <property type="entry name" value="RNaseH-like_sf"/>
</dbReference>
<dbReference type="GO" id="GO:0003676">
    <property type="term" value="F:nucleic acid binding"/>
    <property type="evidence" value="ECO:0007669"/>
    <property type="project" value="InterPro"/>
</dbReference>
<accession>A0A0B1S3G1</accession>
<dbReference type="Gene3D" id="3.30.420.10">
    <property type="entry name" value="Ribonuclease H-like superfamily/Ribonuclease H"/>
    <property type="match status" value="1"/>
</dbReference>
<keyword evidence="2" id="KW-1185">Reference proteome</keyword>
<evidence type="ECO:0008006" key="3">
    <source>
        <dbReference type="Google" id="ProtNLM"/>
    </source>
</evidence>
<proteinExistence type="predicted"/>
<name>A0A0B1S3G1_OESDE</name>
<evidence type="ECO:0000313" key="1">
    <source>
        <dbReference type="EMBL" id="KHJ78431.1"/>
    </source>
</evidence>
<organism evidence="1 2">
    <name type="scientific">Oesophagostomum dentatum</name>
    <name type="common">Nodular worm</name>
    <dbReference type="NCBI Taxonomy" id="61180"/>
    <lineage>
        <taxon>Eukaryota</taxon>
        <taxon>Metazoa</taxon>
        <taxon>Ecdysozoa</taxon>
        <taxon>Nematoda</taxon>
        <taxon>Chromadorea</taxon>
        <taxon>Rhabditida</taxon>
        <taxon>Rhabditina</taxon>
        <taxon>Rhabditomorpha</taxon>
        <taxon>Strongyloidea</taxon>
        <taxon>Strongylidae</taxon>
        <taxon>Oesophagostomum</taxon>
    </lineage>
</organism>
<evidence type="ECO:0000313" key="2">
    <source>
        <dbReference type="Proteomes" id="UP000053660"/>
    </source>
</evidence>
<dbReference type="EMBL" id="KN609781">
    <property type="protein sequence ID" value="KHJ78431.1"/>
    <property type="molecule type" value="Genomic_DNA"/>
</dbReference>
<dbReference type="AlphaFoldDB" id="A0A0B1S3G1"/>
<sequence length="190" mass="21992">MHHHVVNIHCGMHATIAQLRRTFYIPSTENRNSGSKSCIPCKRISRKFITPLSPWKGGFYERLVGLFKSAYRKAVRRDILPLQQLQTLVTEIEAILNSRPLTSYRGASNAPYILKPIDFISPEVQLQLPLLDRSAPNVSNHRRGDWYKETIKLKTIAQGRRDVLRYRQLEYSRQELSSEYALIAANWKNS</sequence>
<dbReference type="InterPro" id="IPR036397">
    <property type="entry name" value="RNaseH_sf"/>
</dbReference>